<dbReference type="EMBL" id="CAFBLH010000027">
    <property type="protein sequence ID" value="CAB4870088.1"/>
    <property type="molecule type" value="Genomic_DNA"/>
</dbReference>
<dbReference type="InterPro" id="IPR052519">
    <property type="entry name" value="Euk-type_GlcNAc_Kinase"/>
</dbReference>
<name>A0A6J7DL19_9ZZZZ</name>
<dbReference type="PANTHER" id="PTHR43190:SF3">
    <property type="entry name" value="N-ACETYL-D-GLUCOSAMINE KINASE"/>
    <property type="match status" value="1"/>
</dbReference>
<dbReference type="PANTHER" id="PTHR43190">
    <property type="entry name" value="N-ACETYL-D-GLUCOSAMINE KINASE"/>
    <property type="match status" value="1"/>
</dbReference>
<organism evidence="2">
    <name type="scientific">freshwater metagenome</name>
    <dbReference type="NCBI Taxonomy" id="449393"/>
    <lineage>
        <taxon>unclassified sequences</taxon>
        <taxon>metagenomes</taxon>
        <taxon>ecological metagenomes</taxon>
    </lineage>
</organism>
<dbReference type="AlphaFoldDB" id="A0A6J7DL19"/>
<sequence length="297" mass="31038">MVLAVDLGQSGTRIRMGDVAIKSTRGKLAGEHPLPALRAVFEGLEKLTTDVVALSCTGFSGIVTDPTPFSSLCYEFFGATKTVVIDDGLAGFIGALQGSQGVVLSIGGGVVSIGGREGKFAHRDGLGSTFGDEGGGFWLGKLGITKALGIRQGRGSDLDFLQALDAQVQAYDTLDVKNGSDAATLAITSARAVLDAADTGIKTALEIRNEGAYLLAQTVVSSWTGASGLLNESPEIAIQGGPSRNESYVETIQSNISKQIPNAKFVTARGDNLDGAQWIAENMIDDSPPLMRWGHEY</sequence>
<dbReference type="Gene3D" id="3.30.420.40">
    <property type="match status" value="2"/>
</dbReference>
<dbReference type="InterPro" id="IPR043129">
    <property type="entry name" value="ATPase_NBD"/>
</dbReference>
<feature type="domain" description="ATPase BadF/BadG/BcrA/BcrD type" evidence="1">
    <location>
        <begin position="36"/>
        <end position="274"/>
    </location>
</feature>
<accession>A0A6J7DL19</accession>
<protein>
    <submittedName>
        <fullName evidence="2">Unannotated protein</fullName>
    </submittedName>
</protein>
<proteinExistence type="predicted"/>
<dbReference type="Pfam" id="PF01869">
    <property type="entry name" value="BcrAD_BadFG"/>
    <property type="match status" value="1"/>
</dbReference>
<dbReference type="SUPFAM" id="SSF53067">
    <property type="entry name" value="Actin-like ATPase domain"/>
    <property type="match status" value="1"/>
</dbReference>
<evidence type="ECO:0000313" key="2">
    <source>
        <dbReference type="EMBL" id="CAB4870088.1"/>
    </source>
</evidence>
<evidence type="ECO:0000259" key="1">
    <source>
        <dbReference type="Pfam" id="PF01869"/>
    </source>
</evidence>
<dbReference type="InterPro" id="IPR002731">
    <property type="entry name" value="ATPase_BadF"/>
</dbReference>
<gene>
    <name evidence="2" type="ORF">UFOPK3342_00922</name>
</gene>
<reference evidence="2" key="1">
    <citation type="submission" date="2020-05" db="EMBL/GenBank/DDBJ databases">
        <authorList>
            <person name="Chiriac C."/>
            <person name="Salcher M."/>
            <person name="Ghai R."/>
            <person name="Kavagutti S V."/>
        </authorList>
    </citation>
    <scope>NUCLEOTIDE SEQUENCE</scope>
</reference>